<dbReference type="InterPro" id="IPR025662">
    <property type="entry name" value="Sigma_54_int_dom_ATP-bd_1"/>
</dbReference>
<dbReference type="PROSITE" id="PS51421">
    <property type="entry name" value="RAS"/>
    <property type="match status" value="1"/>
</dbReference>
<name>A0A146K698_9EUKA</name>
<dbReference type="FunFam" id="3.40.50.300:FF:001329">
    <property type="entry name" value="Small GTP-binding protein, putative"/>
    <property type="match status" value="1"/>
</dbReference>
<dbReference type="SUPFAM" id="SSF52540">
    <property type="entry name" value="P-loop containing nucleoside triphosphate hydrolases"/>
    <property type="match status" value="1"/>
</dbReference>
<dbReference type="InterPro" id="IPR005225">
    <property type="entry name" value="Small_GTP-bd"/>
</dbReference>
<dbReference type="AlphaFoldDB" id="A0A146K698"/>
<dbReference type="PRINTS" id="PR00449">
    <property type="entry name" value="RASTRNSFRMNG"/>
</dbReference>
<dbReference type="GO" id="GO:0005525">
    <property type="term" value="F:GTP binding"/>
    <property type="evidence" value="ECO:0007669"/>
    <property type="project" value="InterPro"/>
</dbReference>
<dbReference type="InterPro" id="IPR027417">
    <property type="entry name" value="P-loop_NTPase"/>
</dbReference>
<dbReference type="InterPro" id="IPR001806">
    <property type="entry name" value="Small_GTPase"/>
</dbReference>
<dbReference type="EMBL" id="GDID01005567">
    <property type="protein sequence ID" value="JAP91039.1"/>
    <property type="molecule type" value="Transcribed_RNA"/>
</dbReference>
<dbReference type="Gene3D" id="3.40.50.300">
    <property type="entry name" value="P-loop containing nucleotide triphosphate hydrolases"/>
    <property type="match status" value="1"/>
</dbReference>
<dbReference type="GO" id="GO:0003924">
    <property type="term" value="F:GTPase activity"/>
    <property type="evidence" value="ECO:0007669"/>
    <property type="project" value="InterPro"/>
</dbReference>
<keyword evidence="1" id="KW-0547">Nucleotide-binding</keyword>
<gene>
    <name evidence="2" type="ORF">TPC1_17461</name>
</gene>
<evidence type="ECO:0000313" key="2">
    <source>
        <dbReference type="EMBL" id="JAP91039.1"/>
    </source>
</evidence>
<proteinExistence type="predicted"/>
<protein>
    <submittedName>
        <fullName evidence="2">Rab-like protein</fullName>
    </submittedName>
</protein>
<dbReference type="PROSITE" id="PS00675">
    <property type="entry name" value="SIGMA54_INTERACT_1"/>
    <property type="match status" value="1"/>
</dbReference>
<dbReference type="SMART" id="SM00173">
    <property type="entry name" value="RAS"/>
    <property type="match status" value="1"/>
</dbReference>
<feature type="non-terminal residue" evidence="2">
    <location>
        <position position="1"/>
    </location>
</feature>
<reference evidence="2" key="1">
    <citation type="submission" date="2015-07" db="EMBL/GenBank/DDBJ databases">
        <title>Adaptation to a free-living lifestyle via gene acquisitions in the diplomonad Trepomonas sp. PC1.</title>
        <authorList>
            <person name="Xu F."/>
            <person name="Jerlstrom-Hultqvist J."/>
            <person name="Kolisko M."/>
            <person name="Simpson A.G.B."/>
            <person name="Roger A.J."/>
            <person name="Svard S.G."/>
            <person name="Andersson J.O."/>
        </authorList>
    </citation>
    <scope>NUCLEOTIDE SEQUENCE</scope>
    <source>
        <strain evidence="2">PC1</strain>
    </source>
</reference>
<evidence type="ECO:0000256" key="1">
    <source>
        <dbReference type="ARBA" id="ARBA00022741"/>
    </source>
</evidence>
<dbReference type="SMART" id="SM00175">
    <property type="entry name" value="RAB"/>
    <property type="match status" value="1"/>
</dbReference>
<feature type="non-terminal residue" evidence="2">
    <location>
        <position position="191"/>
    </location>
</feature>
<dbReference type="NCBIfam" id="TIGR00231">
    <property type="entry name" value="small_GTP"/>
    <property type="match status" value="1"/>
</dbReference>
<dbReference type="SMART" id="SM00174">
    <property type="entry name" value="RHO"/>
    <property type="match status" value="1"/>
</dbReference>
<organism evidence="2">
    <name type="scientific">Trepomonas sp. PC1</name>
    <dbReference type="NCBI Taxonomy" id="1076344"/>
    <lineage>
        <taxon>Eukaryota</taxon>
        <taxon>Metamonada</taxon>
        <taxon>Diplomonadida</taxon>
        <taxon>Hexamitidae</taxon>
        <taxon>Hexamitinae</taxon>
        <taxon>Trepomonas</taxon>
    </lineage>
</organism>
<sequence>NISDSQLGKLHYKVVIMGESGVGKTCLAIQYVDKEFNQTIATLQAATFQKQVELENKQIVDLNLWDTAGQERFNSITPMYYRQSAACLVVFSVCSSSSFEKAKWWINQIKADNKTQNIALIANKCDLSEQLWQVKLEEIKLWAAQYGLWFYKVSAKTGFNVDEAFSNIIQNIYLKGQIEEKVAKVILIDSM</sequence>
<dbReference type="PROSITE" id="PS51419">
    <property type="entry name" value="RAB"/>
    <property type="match status" value="1"/>
</dbReference>
<accession>A0A146K698</accession>
<dbReference type="CDD" id="cd00154">
    <property type="entry name" value="Rab"/>
    <property type="match status" value="1"/>
</dbReference>
<dbReference type="PANTHER" id="PTHR47978">
    <property type="match status" value="1"/>
</dbReference>
<dbReference type="Pfam" id="PF00071">
    <property type="entry name" value="Ras"/>
    <property type="match status" value="1"/>
</dbReference>